<dbReference type="STRING" id="1029756.W911_16935"/>
<dbReference type="Proteomes" id="UP000018542">
    <property type="component" value="Chromosome"/>
</dbReference>
<dbReference type="EMBL" id="CP006912">
    <property type="protein sequence ID" value="AHB49693.1"/>
    <property type="molecule type" value="Genomic_DNA"/>
</dbReference>
<dbReference type="InterPro" id="IPR021150">
    <property type="entry name" value="Ubiq_cyt_c_chap"/>
</dbReference>
<feature type="domain" description="Ubiquinol-cytochrome c chaperone" evidence="2">
    <location>
        <begin position="33"/>
        <end position="173"/>
    </location>
</feature>
<protein>
    <submittedName>
        <fullName evidence="3">Ubiquinol-cytochrome C chaperone</fullName>
    </submittedName>
</protein>
<comment type="similarity">
    <text evidence="1">Belongs to the UPF0174 family.</text>
</comment>
<dbReference type="AlphaFoldDB" id="V5SGN0"/>
<sequence>MLAWFRRRTQDRQTAVDLYGAVVAEARRPLIFERFGVQDTPEGRAGLIILALFPVLDRLQAGTPRARRVARLLTEAYVTDVDDCLREMGVGDMAVPRKVKKAAQALGERCKAYSTAARASAPVPALAAELASTIPGLGEAPAGANALAGFALATVERLKTEPEDGLLAGRIAFAPLSADDLMETPT</sequence>
<dbReference type="Pfam" id="PF03981">
    <property type="entry name" value="Ubiq_cyt_C_chap"/>
    <property type="match status" value="1"/>
</dbReference>
<evidence type="ECO:0000259" key="2">
    <source>
        <dbReference type="Pfam" id="PF03981"/>
    </source>
</evidence>
<gene>
    <name evidence="3" type="ORF">W911_16935</name>
</gene>
<dbReference type="OrthoDB" id="7158889at2"/>
<dbReference type="HOGENOM" id="CLU_051390_5_1_5"/>
<name>V5SGN0_9HYPH</name>
<dbReference type="KEGG" id="hni:W911_16935"/>
<proteinExistence type="inferred from homology"/>
<evidence type="ECO:0000256" key="1">
    <source>
        <dbReference type="ARBA" id="ARBA00006436"/>
    </source>
</evidence>
<reference evidence="3 4" key="1">
    <citation type="journal article" date="2014" name="Genome Announc.">
        <title>Complete Genome Sequence of Hyphomicrobium nitrativorans Strain NL23, a Denitrifying Bacterium Isolated from Biofilm of a Methanol-Fed Denitrification System Treating Seawater at the Montreal Biodome.</title>
        <authorList>
            <person name="Martineau C."/>
            <person name="Villeneuve C."/>
            <person name="Mauffrey F."/>
            <person name="Villemur R."/>
        </authorList>
    </citation>
    <scope>NUCLEOTIDE SEQUENCE [LARGE SCALE GENOMIC DNA]</scope>
    <source>
        <strain evidence="3">NL23</strain>
    </source>
</reference>
<evidence type="ECO:0000313" key="3">
    <source>
        <dbReference type="EMBL" id="AHB49693.1"/>
    </source>
</evidence>
<keyword evidence="4" id="KW-1185">Reference proteome</keyword>
<dbReference type="PATRIC" id="fig|1029756.8.peg.3526"/>
<accession>V5SGN0</accession>
<evidence type="ECO:0000313" key="4">
    <source>
        <dbReference type="Proteomes" id="UP000018542"/>
    </source>
</evidence>
<organism evidence="3 4">
    <name type="scientific">Hyphomicrobium nitrativorans NL23</name>
    <dbReference type="NCBI Taxonomy" id="1029756"/>
    <lineage>
        <taxon>Bacteria</taxon>
        <taxon>Pseudomonadati</taxon>
        <taxon>Pseudomonadota</taxon>
        <taxon>Alphaproteobacteria</taxon>
        <taxon>Hyphomicrobiales</taxon>
        <taxon>Hyphomicrobiaceae</taxon>
        <taxon>Hyphomicrobium</taxon>
    </lineage>
</organism>